<comment type="caution">
    <text evidence="1">The sequence shown here is derived from an EMBL/GenBank/DDBJ whole genome shotgun (WGS) entry which is preliminary data.</text>
</comment>
<evidence type="ECO:0000313" key="1">
    <source>
        <dbReference type="EMBL" id="KAF0758928.1"/>
    </source>
</evidence>
<dbReference type="EMBL" id="VUJU01003156">
    <property type="protein sequence ID" value="KAF0758928.1"/>
    <property type="molecule type" value="Genomic_DNA"/>
</dbReference>
<name>A0A6G0YMW7_APHCR</name>
<sequence>MYKNLLASNRRVFHFENV</sequence>
<gene>
    <name evidence="1" type="ORF">FWK35_00017406</name>
</gene>
<keyword evidence="2" id="KW-1185">Reference proteome</keyword>
<dbReference type="AlphaFoldDB" id="A0A6G0YMW7"/>
<reference evidence="1 2" key="1">
    <citation type="submission" date="2019-08" db="EMBL/GenBank/DDBJ databases">
        <title>Whole genome of Aphis craccivora.</title>
        <authorList>
            <person name="Voronova N.V."/>
            <person name="Shulinski R.S."/>
            <person name="Bandarenka Y.V."/>
            <person name="Zhorov D.G."/>
            <person name="Warner D."/>
        </authorList>
    </citation>
    <scope>NUCLEOTIDE SEQUENCE [LARGE SCALE GENOMIC DNA]</scope>
    <source>
        <strain evidence="1">180601</strain>
        <tissue evidence="1">Whole Body</tissue>
    </source>
</reference>
<organism evidence="1 2">
    <name type="scientific">Aphis craccivora</name>
    <name type="common">Cowpea aphid</name>
    <dbReference type="NCBI Taxonomy" id="307492"/>
    <lineage>
        <taxon>Eukaryota</taxon>
        <taxon>Metazoa</taxon>
        <taxon>Ecdysozoa</taxon>
        <taxon>Arthropoda</taxon>
        <taxon>Hexapoda</taxon>
        <taxon>Insecta</taxon>
        <taxon>Pterygota</taxon>
        <taxon>Neoptera</taxon>
        <taxon>Paraneoptera</taxon>
        <taxon>Hemiptera</taxon>
        <taxon>Sternorrhyncha</taxon>
        <taxon>Aphidomorpha</taxon>
        <taxon>Aphidoidea</taxon>
        <taxon>Aphididae</taxon>
        <taxon>Aphidini</taxon>
        <taxon>Aphis</taxon>
        <taxon>Aphis</taxon>
    </lineage>
</organism>
<proteinExistence type="predicted"/>
<dbReference type="Proteomes" id="UP000478052">
    <property type="component" value="Unassembled WGS sequence"/>
</dbReference>
<accession>A0A6G0YMW7</accession>
<protein>
    <submittedName>
        <fullName evidence="1">Uncharacterized protein</fullName>
    </submittedName>
</protein>
<evidence type="ECO:0000313" key="2">
    <source>
        <dbReference type="Proteomes" id="UP000478052"/>
    </source>
</evidence>